<feature type="compositionally biased region" description="Acidic residues" evidence="1">
    <location>
        <begin position="291"/>
        <end position="302"/>
    </location>
</feature>
<comment type="caution">
    <text evidence="3">The sequence shown here is derived from an EMBL/GenBank/DDBJ whole genome shotgun (WGS) entry which is preliminary data.</text>
</comment>
<evidence type="ECO:0000256" key="1">
    <source>
        <dbReference type="SAM" id="MobiDB-lite"/>
    </source>
</evidence>
<dbReference type="EMBL" id="JAGPXD010000002">
    <property type="protein sequence ID" value="KAH7367476.1"/>
    <property type="molecule type" value="Genomic_DNA"/>
</dbReference>
<evidence type="ECO:0000256" key="2">
    <source>
        <dbReference type="SAM" id="SignalP"/>
    </source>
</evidence>
<feature type="compositionally biased region" description="Low complexity" evidence="1">
    <location>
        <begin position="259"/>
        <end position="278"/>
    </location>
</feature>
<accession>A0A8K0TIR5</accession>
<gene>
    <name evidence="3" type="ORF">B0T11DRAFT_53975</name>
</gene>
<keyword evidence="2" id="KW-0732">Signal</keyword>
<reference evidence="3" key="1">
    <citation type="journal article" date="2021" name="Nat. Commun.">
        <title>Genetic determinants of endophytism in the Arabidopsis root mycobiome.</title>
        <authorList>
            <person name="Mesny F."/>
            <person name="Miyauchi S."/>
            <person name="Thiergart T."/>
            <person name="Pickel B."/>
            <person name="Atanasova L."/>
            <person name="Karlsson M."/>
            <person name="Huettel B."/>
            <person name="Barry K.W."/>
            <person name="Haridas S."/>
            <person name="Chen C."/>
            <person name="Bauer D."/>
            <person name="Andreopoulos W."/>
            <person name="Pangilinan J."/>
            <person name="LaButti K."/>
            <person name="Riley R."/>
            <person name="Lipzen A."/>
            <person name="Clum A."/>
            <person name="Drula E."/>
            <person name="Henrissat B."/>
            <person name="Kohler A."/>
            <person name="Grigoriev I.V."/>
            <person name="Martin F.M."/>
            <person name="Hacquard S."/>
        </authorList>
    </citation>
    <scope>NUCLEOTIDE SEQUENCE</scope>
    <source>
        <strain evidence="3">MPI-CAGE-AT-0016</strain>
    </source>
</reference>
<feature type="compositionally biased region" description="Low complexity" evidence="1">
    <location>
        <begin position="309"/>
        <end position="318"/>
    </location>
</feature>
<sequence length="363" mass="36149">MKLHPITGLVAGLATAHLASAADLFAFEAAHALVSPNPGHHGALRASAVKLGALKSRDGVIEYRDNVLVARQGTCEIGYKRCDDGCIPLTGVCCNDGDGAYCRAATYCTTLGCCPVGELCSGAPGECEAGTEECGSGCMPLGATCCSNGYHCDAGETCTVNGCEPGSGGGGGGGGGSGGGVTCDSDEDKCDNSCIPAGSVCCGDGDGAYCKADWVCTLTGCRPEDAVDCGDGSYCDAGTLCDNVRDVCVDPSLSISASRTSTSTRSFTFPTSTESEASVPTFPTLPRPSDPADDNDDEDNNDDGGVGGSSTEETTASEQDPPAETGGTSAGGGGGDSNGAGKVEGWMSLPKVLGLAAMVPLFL</sequence>
<dbReference type="AlphaFoldDB" id="A0A8K0TIR5"/>
<feature type="chain" id="PRO_5035451942" evidence="2">
    <location>
        <begin position="22"/>
        <end position="363"/>
    </location>
</feature>
<evidence type="ECO:0000313" key="3">
    <source>
        <dbReference type="EMBL" id="KAH7367476.1"/>
    </source>
</evidence>
<dbReference type="OrthoDB" id="5152093at2759"/>
<organism evidence="3 4">
    <name type="scientific">Plectosphaerella cucumerina</name>
    <dbReference type="NCBI Taxonomy" id="40658"/>
    <lineage>
        <taxon>Eukaryota</taxon>
        <taxon>Fungi</taxon>
        <taxon>Dikarya</taxon>
        <taxon>Ascomycota</taxon>
        <taxon>Pezizomycotina</taxon>
        <taxon>Sordariomycetes</taxon>
        <taxon>Hypocreomycetidae</taxon>
        <taxon>Glomerellales</taxon>
        <taxon>Plectosphaerellaceae</taxon>
        <taxon>Plectosphaerella</taxon>
    </lineage>
</organism>
<feature type="signal peptide" evidence="2">
    <location>
        <begin position="1"/>
        <end position="21"/>
    </location>
</feature>
<dbReference type="Proteomes" id="UP000813385">
    <property type="component" value="Unassembled WGS sequence"/>
</dbReference>
<feature type="compositionally biased region" description="Gly residues" evidence="1">
    <location>
        <begin position="328"/>
        <end position="338"/>
    </location>
</feature>
<proteinExistence type="predicted"/>
<name>A0A8K0TIR5_9PEZI</name>
<keyword evidence="4" id="KW-1185">Reference proteome</keyword>
<feature type="region of interest" description="Disordered" evidence="1">
    <location>
        <begin position="259"/>
        <end position="344"/>
    </location>
</feature>
<evidence type="ECO:0000313" key="4">
    <source>
        <dbReference type="Proteomes" id="UP000813385"/>
    </source>
</evidence>
<protein>
    <submittedName>
        <fullName evidence="3">Uncharacterized protein</fullName>
    </submittedName>
</protein>